<dbReference type="PIRSF" id="PIRSF001365">
    <property type="entry name" value="DHDPS"/>
    <property type="match status" value="1"/>
</dbReference>
<comment type="similarity">
    <text evidence="1 3">Belongs to the DapA family.</text>
</comment>
<proteinExistence type="inferred from homology"/>
<dbReference type="Proteomes" id="UP000541185">
    <property type="component" value="Unassembled WGS sequence"/>
</dbReference>
<comment type="caution">
    <text evidence="5">The sequence shown here is derived from an EMBL/GenBank/DDBJ whole genome shotgun (WGS) entry which is preliminary data.</text>
</comment>
<gene>
    <name evidence="5" type="ORF">HHL11_04890</name>
</gene>
<dbReference type="Pfam" id="PF00701">
    <property type="entry name" value="DHDPS"/>
    <property type="match status" value="1"/>
</dbReference>
<dbReference type="SUPFAM" id="SSF51569">
    <property type="entry name" value="Aldolase"/>
    <property type="match status" value="1"/>
</dbReference>
<keyword evidence="6" id="KW-1185">Reference proteome</keyword>
<dbReference type="Gene3D" id="3.20.20.70">
    <property type="entry name" value="Aldolase class I"/>
    <property type="match status" value="1"/>
</dbReference>
<evidence type="ECO:0000313" key="5">
    <source>
        <dbReference type="EMBL" id="NML43076.1"/>
    </source>
</evidence>
<evidence type="ECO:0000256" key="1">
    <source>
        <dbReference type="ARBA" id="ARBA00007592"/>
    </source>
</evidence>
<keyword evidence="2 3" id="KW-0456">Lyase</keyword>
<name>A0A848GWP0_9BURK</name>
<dbReference type="PANTHER" id="PTHR12128">
    <property type="entry name" value="DIHYDRODIPICOLINATE SYNTHASE"/>
    <property type="match status" value="1"/>
</dbReference>
<evidence type="ECO:0000256" key="3">
    <source>
        <dbReference type="PIRNR" id="PIRNR001365"/>
    </source>
</evidence>
<dbReference type="EMBL" id="JABBFX010000001">
    <property type="protein sequence ID" value="NML43076.1"/>
    <property type="molecule type" value="Genomic_DNA"/>
</dbReference>
<dbReference type="RefSeq" id="WP_169417315.1">
    <property type="nucleotide sequence ID" value="NZ_JABBFX010000001.1"/>
</dbReference>
<organism evidence="5 6">
    <name type="scientific">Ramlibacter agri</name>
    <dbReference type="NCBI Taxonomy" id="2728837"/>
    <lineage>
        <taxon>Bacteria</taxon>
        <taxon>Pseudomonadati</taxon>
        <taxon>Pseudomonadota</taxon>
        <taxon>Betaproteobacteria</taxon>
        <taxon>Burkholderiales</taxon>
        <taxon>Comamonadaceae</taxon>
        <taxon>Ramlibacter</taxon>
    </lineage>
</organism>
<dbReference type="SMART" id="SM01130">
    <property type="entry name" value="DHDPS"/>
    <property type="match status" value="1"/>
</dbReference>
<evidence type="ECO:0000256" key="2">
    <source>
        <dbReference type="ARBA" id="ARBA00023239"/>
    </source>
</evidence>
<dbReference type="InterPro" id="IPR013785">
    <property type="entry name" value="Aldolase_TIM"/>
</dbReference>
<evidence type="ECO:0000313" key="6">
    <source>
        <dbReference type="Proteomes" id="UP000541185"/>
    </source>
</evidence>
<dbReference type="InterPro" id="IPR002220">
    <property type="entry name" value="DapA-like"/>
</dbReference>
<dbReference type="AlphaFoldDB" id="A0A848GWP0"/>
<evidence type="ECO:0000256" key="4">
    <source>
        <dbReference type="PIRSR" id="PIRSR001365-2"/>
    </source>
</evidence>
<sequence length="311" mass="33501">MNRLDSSAQGVYLITVTPFTDSGALDLASTDRMVDFCLEKGVTGLTVLGIMGEATKLTAEESRTFVKQVLARVNGKVPVVVGASAPGFAAMKELTDSVMDLGASGVMVAPPPSVRTDDQILSYFQMVDETLGAKVPWVLQDHPVSTTVQMSASVILRILKNSPTCVMLKHEDWPGLAKLSAIRAASDKGEVKRVSILTGNGGGLFLPEELTRGADGAMTGFAYPEMMVDVVAAHARGDRERAHDLFDAYLPLARYEQQAGVGLAVRKQLFQDRGVITSAFVRKPGPKLSDKDLADIALLVRRQDKRLRELA</sequence>
<dbReference type="CDD" id="cd00408">
    <property type="entry name" value="DHDPS-like"/>
    <property type="match status" value="1"/>
</dbReference>
<dbReference type="GO" id="GO:0005829">
    <property type="term" value="C:cytosol"/>
    <property type="evidence" value="ECO:0007669"/>
    <property type="project" value="TreeGrafter"/>
</dbReference>
<accession>A0A848GWP0</accession>
<reference evidence="5 6" key="1">
    <citation type="submission" date="2020-04" db="EMBL/GenBank/DDBJ databases">
        <title>Ramlibacter sp. G-1-2-2 isolated from soil.</title>
        <authorList>
            <person name="Dahal R.H."/>
        </authorList>
    </citation>
    <scope>NUCLEOTIDE SEQUENCE [LARGE SCALE GENOMIC DNA]</scope>
    <source>
        <strain evidence="5 6">G-1-2-2</strain>
    </source>
</reference>
<protein>
    <submittedName>
        <fullName evidence="5">Dihydrodipicolinate synthase family protein</fullName>
    </submittedName>
</protein>
<dbReference type="PANTHER" id="PTHR12128:SF66">
    <property type="entry name" value="4-HYDROXY-2-OXOGLUTARATE ALDOLASE, MITOCHONDRIAL"/>
    <property type="match status" value="1"/>
</dbReference>
<feature type="binding site" evidence="4">
    <location>
        <position position="218"/>
    </location>
    <ligand>
        <name>pyruvate</name>
        <dbReference type="ChEBI" id="CHEBI:15361"/>
    </ligand>
</feature>
<dbReference type="GO" id="GO:0008840">
    <property type="term" value="F:4-hydroxy-tetrahydrodipicolinate synthase activity"/>
    <property type="evidence" value="ECO:0007669"/>
    <property type="project" value="TreeGrafter"/>
</dbReference>